<feature type="region of interest" description="Disordered" evidence="1">
    <location>
        <begin position="1031"/>
        <end position="1053"/>
    </location>
</feature>
<dbReference type="InterPro" id="IPR018564">
    <property type="entry name" value="Repl_chkpnt_MRC1_dom"/>
</dbReference>
<evidence type="ECO:0000313" key="3">
    <source>
        <dbReference type="EMBL" id="KAG5169543.1"/>
    </source>
</evidence>
<feature type="region of interest" description="Disordered" evidence="1">
    <location>
        <begin position="361"/>
        <end position="427"/>
    </location>
</feature>
<feature type="compositionally biased region" description="Polar residues" evidence="1">
    <location>
        <begin position="1285"/>
        <end position="1295"/>
    </location>
</feature>
<feature type="compositionally biased region" description="Acidic residues" evidence="1">
    <location>
        <begin position="608"/>
        <end position="624"/>
    </location>
</feature>
<accession>A0A8H7Y1M8</accession>
<dbReference type="OrthoDB" id="3361281at2759"/>
<feature type="region of interest" description="Disordered" evidence="1">
    <location>
        <begin position="597"/>
        <end position="770"/>
    </location>
</feature>
<feature type="region of interest" description="Disordered" evidence="1">
    <location>
        <begin position="185"/>
        <end position="329"/>
    </location>
</feature>
<feature type="region of interest" description="Disordered" evidence="1">
    <location>
        <begin position="481"/>
        <end position="523"/>
    </location>
</feature>
<feature type="compositionally biased region" description="Polar residues" evidence="1">
    <location>
        <begin position="268"/>
        <end position="288"/>
    </location>
</feature>
<feature type="region of interest" description="Disordered" evidence="1">
    <location>
        <begin position="558"/>
        <end position="583"/>
    </location>
</feature>
<feature type="region of interest" description="Disordered" evidence="1">
    <location>
        <begin position="1092"/>
        <end position="1155"/>
    </location>
</feature>
<feature type="compositionally biased region" description="Basic and acidic residues" evidence="1">
    <location>
        <begin position="319"/>
        <end position="329"/>
    </location>
</feature>
<gene>
    <name evidence="3" type="ORF">JR316_006099</name>
</gene>
<organism evidence="3">
    <name type="scientific">Psilocybe cubensis</name>
    <name type="common">Psychedelic mushroom</name>
    <name type="synonym">Stropharia cubensis</name>
    <dbReference type="NCBI Taxonomy" id="181762"/>
    <lineage>
        <taxon>Eukaryota</taxon>
        <taxon>Fungi</taxon>
        <taxon>Dikarya</taxon>
        <taxon>Basidiomycota</taxon>
        <taxon>Agaricomycotina</taxon>
        <taxon>Agaricomycetes</taxon>
        <taxon>Agaricomycetidae</taxon>
        <taxon>Agaricales</taxon>
        <taxon>Agaricineae</taxon>
        <taxon>Strophariaceae</taxon>
        <taxon>Psilocybe</taxon>
    </lineage>
</organism>
<feature type="compositionally biased region" description="Polar residues" evidence="1">
    <location>
        <begin position="193"/>
        <end position="212"/>
    </location>
</feature>
<feature type="region of interest" description="Disordered" evidence="1">
    <location>
        <begin position="921"/>
        <end position="995"/>
    </location>
</feature>
<feature type="domain" description="DNA replication checkpoint mediator MRC1" evidence="2">
    <location>
        <begin position="1024"/>
        <end position="1161"/>
    </location>
</feature>
<feature type="region of interest" description="Disordered" evidence="1">
    <location>
        <begin position="1185"/>
        <end position="1209"/>
    </location>
</feature>
<protein>
    <recommendedName>
        <fullName evidence="2">DNA replication checkpoint mediator MRC1 domain-containing protein</fullName>
    </recommendedName>
</protein>
<feature type="compositionally biased region" description="Low complexity" evidence="1">
    <location>
        <begin position="1339"/>
        <end position="1353"/>
    </location>
</feature>
<feature type="compositionally biased region" description="Basic and acidic residues" evidence="1">
    <location>
        <begin position="302"/>
        <end position="311"/>
    </location>
</feature>
<feature type="compositionally biased region" description="Polar residues" evidence="1">
    <location>
        <begin position="361"/>
        <end position="376"/>
    </location>
</feature>
<feature type="compositionally biased region" description="Basic and acidic residues" evidence="1">
    <location>
        <begin position="687"/>
        <end position="702"/>
    </location>
</feature>
<feature type="region of interest" description="Disordered" evidence="1">
    <location>
        <begin position="1222"/>
        <end position="1373"/>
    </location>
</feature>
<proteinExistence type="predicted"/>
<evidence type="ECO:0000256" key="1">
    <source>
        <dbReference type="SAM" id="MobiDB-lite"/>
    </source>
</evidence>
<dbReference type="Pfam" id="PF09444">
    <property type="entry name" value="MRC1"/>
    <property type="match status" value="1"/>
</dbReference>
<evidence type="ECO:0000259" key="2">
    <source>
        <dbReference type="Pfam" id="PF09444"/>
    </source>
</evidence>
<name>A0A8H7Y1M8_PSICU</name>
<dbReference type="EMBL" id="JAFIQS010000005">
    <property type="protein sequence ID" value="KAG5169543.1"/>
    <property type="molecule type" value="Genomic_DNA"/>
</dbReference>
<sequence>MPLEKEYSIAADSTVSSPPRPPVDAPIENKRVIRTYGRPREEPQGGDADSSGLYTTKFSLARDSVHKTAPPGLLDVIPPSSPCARPDGGQLVEDGDDNESSTAGSPKFNFGWKAKLRALDDDDEDDVGDHEQKMSVVSERDDAPSGSAFGQPLLLQATADTLSSPSTPAERKSLSLLTSVIDSSFNADPFSVPATTPGDSSPHRSFTLSSPSAPRPLVSRGRIRKAILQDSDSEHEPPKDSSSTAASGSSRRKSRSPSTQPTSEDEMTLQNRNKSQSAGKKKSTQPPRSSVPPLLFTEDPAGEIKKGSDEKKRKKKGPTNKEKVEMVKERTRLAAQVPVAIPRTETTSKYSKDSLFARISAKNQSNQHASTSTLPTSDPIASFSSPMPISMQNEIPHSHSVRRSKPSIIHRSPSPAHHDSGEDSDLPDIGQVLVADLQGDAKRKNLLLLKQRALEQQKRTIVPDEDDDDLQIMQSPKVVVKEEESHRRAIHKRPSEGRKRQMHLAQINPSKQAAKHESPIRRRDNGESCLSVLHHAGPIEPKKLNQILAAEVQRNAKQEMERKAAEWQKYGGRTGSNSESIAAPGLTSILQTLAEKGLKAAENSPELVEMDMDEGEDESDEDWDPALRGSASPEPAEEENDDQEEGDENMPPNTETSIGDEFDEGLHVRPTRRLVVNSDSEDEDNKENDNELIYDHSEDKENTAVVRHNHPRGAPLSLCSSEEPTSPSLLSVRALGSRSRETDLDDDLPTSRRRPLKELVSDESPESTQVLSTNLTQSFTAKLQQASPLPNTRSPDPILNPLFNENSGSGKLGGGFSQFSQGEGDIFGPVLSLQPGFSDLFESTESSTNISNETNLHRTDTLDLTQDVVVVNQLQPAFQASDNLLRKADAIFEKEQEFVVEDAQRKEHKEKKPQLYVNDHGFLTQTRPTDGSPEIYRAPSYSLTQGSSRAPLRTLSMTSSYPESPTQPSPRRRLRRLSHTPPLTENRDYSPEPPLRRFNAFDVLKGGAERQKKHDNIKTRPDLAAYLENEAAESDDEDAFGFAKPKDADDEETAEDLDATLEELMDDKEMDENTIAPDLVHAKFMEQLEAEDQENEKFHQGVIQGEQRLKRRRGVEVDDSDEESDDDNNERARRAMKKLRKSDRGDIKSLEENEATRAFAEAYNQTLKDDDTEFLYLERETAIDDIDGSRMQMDEEDEEEIEYEEPETISHDEIVRQIRLNKEEGIEEDSGVDPGDVSWLDQDEEEETPRVKTVNSRVRPRARLQGTSEQSELDGMGAAFRKPANPSTSNSSKQWYAQEHKSRNAGTSRSVGGSAITGHAKAKPKTGTSTVRAGSIAKRAGASSSSTSTGSRSVKAAPSMLSAAISDKSRHFA</sequence>
<feature type="region of interest" description="Disordered" evidence="1">
    <location>
        <begin position="1"/>
        <end position="108"/>
    </location>
</feature>
<feature type="compositionally biased region" description="Basic and acidic residues" evidence="1">
    <location>
        <begin position="1142"/>
        <end position="1155"/>
    </location>
</feature>
<feature type="compositionally biased region" description="Basic and acidic residues" evidence="1">
    <location>
        <begin position="481"/>
        <end position="499"/>
    </location>
</feature>
<reference evidence="3" key="1">
    <citation type="submission" date="2021-02" db="EMBL/GenBank/DDBJ databases">
        <title>Psilocybe cubensis genome.</title>
        <authorList>
            <person name="Mckernan K.J."/>
            <person name="Crawford S."/>
            <person name="Trippe A."/>
            <person name="Kane L.T."/>
            <person name="Mclaughlin S."/>
        </authorList>
    </citation>
    <scope>NUCLEOTIDE SEQUENCE [LARGE SCALE GENOMIC DNA]</scope>
    <source>
        <strain evidence="3">MGC-MH-2018</strain>
    </source>
</reference>
<feature type="compositionally biased region" description="Low complexity" evidence="1">
    <location>
        <begin position="715"/>
        <end position="731"/>
    </location>
</feature>
<feature type="compositionally biased region" description="Basic and acidic residues" evidence="1">
    <location>
        <begin position="514"/>
        <end position="523"/>
    </location>
</feature>
<comment type="caution">
    <text evidence="3">The sequence shown here is derived from an EMBL/GenBank/DDBJ whole genome shotgun (WGS) entry which is preliminary data.</text>
</comment>
<feature type="compositionally biased region" description="Polar residues" evidence="1">
    <location>
        <begin position="382"/>
        <end position="395"/>
    </location>
</feature>
<feature type="compositionally biased region" description="Acidic residues" evidence="1">
    <location>
        <begin position="635"/>
        <end position="648"/>
    </location>
</feature>
<feature type="compositionally biased region" description="Basic and acidic residues" evidence="1">
    <location>
        <begin position="129"/>
        <end position="143"/>
    </location>
</feature>
<feature type="region of interest" description="Disordered" evidence="1">
    <location>
        <begin position="120"/>
        <end position="151"/>
    </location>
</feature>
<feature type="compositionally biased region" description="Acidic residues" evidence="1">
    <location>
        <begin position="1194"/>
        <end position="1207"/>
    </location>
</feature>
<feature type="compositionally biased region" description="Acidic residues" evidence="1">
    <location>
        <begin position="1117"/>
        <end position="1128"/>
    </location>
</feature>